<sequence length="65" mass="7600">MKKLGQAFANQAINYLHMMKYINNSLTKHLLISKLDACLLRYFVGVIWLNTPFLPDFCHEPEECL</sequence>
<dbReference type="Proteomes" id="UP000652760">
    <property type="component" value="Unassembled WGS sequence"/>
</dbReference>
<dbReference type="EMBL" id="JAENHM010000060">
    <property type="protein sequence ID" value="MBK1840085.1"/>
    <property type="molecule type" value="Genomic_DNA"/>
</dbReference>
<name>A0ABS1F9K1_9PROT</name>
<evidence type="ECO:0000313" key="2">
    <source>
        <dbReference type="Proteomes" id="UP000652760"/>
    </source>
</evidence>
<evidence type="ECO:0008006" key="3">
    <source>
        <dbReference type="Google" id="ProtNLM"/>
    </source>
</evidence>
<keyword evidence="2" id="KW-1185">Reference proteome</keyword>
<organism evidence="1 2">
    <name type="scientific">Azospirillum endophyticum</name>
    <dbReference type="NCBI Taxonomy" id="2800326"/>
    <lineage>
        <taxon>Bacteria</taxon>
        <taxon>Pseudomonadati</taxon>
        <taxon>Pseudomonadota</taxon>
        <taxon>Alphaproteobacteria</taxon>
        <taxon>Rhodospirillales</taxon>
        <taxon>Azospirillaceae</taxon>
        <taxon>Azospirillum</taxon>
    </lineage>
</organism>
<reference evidence="2" key="1">
    <citation type="submission" date="2021-01" db="EMBL/GenBank/DDBJ databases">
        <title>Genome public.</title>
        <authorList>
            <person name="Liu C."/>
            <person name="Sun Q."/>
        </authorList>
    </citation>
    <scope>NUCLEOTIDE SEQUENCE [LARGE SCALE GENOMIC DNA]</scope>
    <source>
        <strain evidence="2">YIM B02556</strain>
    </source>
</reference>
<dbReference type="RefSeq" id="WP_200196430.1">
    <property type="nucleotide sequence ID" value="NZ_JAENHM010000060.1"/>
</dbReference>
<proteinExistence type="predicted"/>
<evidence type="ECO:0000313" key="1">
    <source>
        <dbReference type="EMBL" id="MBK1840085.1"/>
    </source>
</evidence>
<comment type="caution">
    <text evidence="1">The sequence shown here is derived from an EMBL/GenBank/DDBJ whole genome shotgun (WGS) entry which is preliminary data.</text>
</comment>
<accession>A0ABS1F9K1</accession>
<protein>
    <recommendedName>
        <fullName evidence="3">Transposase</fullName>
    </recommendedName>
</protein>
<gene>
    <name evidence="1" type="ORF">JHL17_22010</name>
</gene>